<dbReference type="SUPFAM" id="SSF53850">
    <property type="entry name" value="Periplasmic binding protein-like II"/>
    <property type="match status" value="1"/>
</dbReference>
<dbReference type="RefSeq" id="WP_127683604.1">
    <property type="nucleotide sequence ID" value="NZ_SACM01000004.1"/>
</dbReference>
<dbReference type="OrthoDB" id="5452199at2"/>
<organism evidence="1 2">
    <name type="scientific">Inhella crocodyli</name>
    <dbReference type="NCBI Taxonomy" id="2499851"/>
    <lineage>
        <taxon>Bacteria</taxon>
        <taxon>Pseudomonadati</taxon>
        <taxon>Pseudomonadota</taxon>
        <taxon>Betaproteobacteria</taxon>
        <taxon>Burkholderiales</taxon>
        <taxon>Sphaerotilaceae</taxon>
        <taxon>Inhella</taxon>
    </lineage>
</organism>
<keyword evidence="2" id="KW-1185">Reference proteome</keyword>
<dbReference type="Proteomes" id="UP000288587">
    <property type="component" value="Unassembled WGS sequence"/>
</dbReference>
<proteinExistence type="predicted"/>
<gene>
    <name evidence="1" type="ORF">EOD73_13750</name>
</gene>
<comment type="caution">
    <text evidence="1">The sequence shown here is derived from an EMBL/GenBank/DDBJ whole genome shotgun (WGS) entry which is preliminary data.</text>
</comment>
<evidence type="ECO:0000313" key="2">
    <source>
        <dbReference type="Proteomes" id="UP000288587"/>
    </source>
</evidence>
<dbReference type="AlphaFoldDB" id="A0A437LE42"/>
<protein>
    <recommendedName>
        <fullName evidence="3">Transporter substrate-binding domain-containing protein</fullName>
    </recommendedName>
</protein>
<sequence length="270" mass="29704">MPAPLCSRRHSLSALLAGASPAWARAEEGLPVLVPADVLADHQAQRPLRRDVAELRMLLWAVSQPVRLLPMPSTARLLTELRALHGVVGGTSFTRSDVDLGDVQLALSAPLVREGEFEAGLYTLPEHPAQREPHPAAGLARWAALCNREWRGDWSTLQRLGLRDVQHVASWPLMVRMLAAGRADLVLAPFSAAPRMAIQAEGVTLLPLRGLKVGLPGSRHFVLAAQHPAFGPLLPRLDEGIRRLHADGRLRQAYQDSGFFHPMVRNWQRL</sequence>
<reference evidence="1 2" key="1">
    <citation type="submission" date="2019-01" db="EMBL/GenBank/DDBJ databases">
        <authorList>
            <person name="Chen W.-M."/>
        </authorList>
    </citation>
    <scope>NUCLEOTIDE SEQUENCE [LARGE SCALE GENOMIC DNA]</scope>
    <source>
        <strain evidence="1 2">CCP-18</strain>
    </source>
</reference>
<dbReference type="EMBL" id="SACM01000004">
    <property type="protein sequence ID" value="RVT83640.1"/>
    <property type="molecule type" value="Genomic_DNA"/>
</dbReference>
<name>A0A437LE42_9BURK</name>
<accession>A0A437LE42</accession>
<evidence type="ECO:0000313" key="1">
    <source>
        <dbReference type="EMBL" id="RVT83640.1"/>
    </source>
</evidence>
<evidence type="ECO:0008006" key="3">
    <source>
        <dbReference type="Google" id="ProtNLM"/>
    </source>
</evidence>